<dbReference type="PANTHER" id="PTHR30041:SF8">
    <property type="entry name" value="PROTEIN YFFB"/>
    <property type="match status" value="1"/>
</dbReference>
<dbReference type="AlphaFoldDB" id="A0AAW7XII8"/>
<sequence length="119" mass="13830">MAVTLYGIKNCDTIKKARKWLEAHAIEYRFHDFRVDGLEPDLLDQWCQELGWELVLNKRGTTWRQLPDDTKNSVDETSAKRLMLESPAMIKRPVLDTGSERKIGFKEADYTSLFSHQVS</sequence>
<evidence type="ECO:0000313" key="4">
    <source>
        <dbReference type="Proteomes" id="UP001169862"/>
    </source>
</evidence>
<dbReference type="PROSITE" id="PS51353">
    <property type="entry name" value="ARSC"/>
    <property type="match status" value="1"/>
</dbReference>
<comment type="similarity">
    <text evidence="1 2">Belongs to the ArsC family.</text>
</comment>
<dbReference type="Gene3D" id="3.40.30.10">
    <property type="entry name" value="Glutaredoxin"/>
    <property type="match status" value="1"/>
</dbReference>
<reference evidence="3" key="1">
    <citation type="submission" date="2023-07" db="EMBL/GenBank/DDBJ databases">
        <title>Genome content predicts the carbon catabolic preferences of heterotrophic bacteria.</title>
        <authorList>
            <person name="Gralka M."/>
        </authorList>
    </citation>
    <scope>NUCLEOTIDE SEQUENCE</scope>
    <source>
        <strain evidence="3">I2M16</strain>
    </source>
</reference>
<dbReference type="GeneID" id="89457292"/>
<dbReference type="NCBIfam" id="NF008107">
    <property type="entry name" value="PRK10853.1"/>
    <property type="match status" value="1"/>
</dbReference>
<dbReference type="InterPro" id="IPR006660">
    <property type="entry name" value="Arsenate_reductase-like"/>
</dbReference>
<dbReference type="Proteomes" id="UP001169862">
    <property type="component" value="Unassembled WGS sequence"/>
</dbReference>
<name>A0AAW7XII8_9GAMM</name>
<dbReference type="PANTHER" id="PTHR30041">
    <property type="entry name" value="ARSENATE REDUCTASE"/>
    <property type="match status" value="1"/>
</dbReference>
<dbReference type="SUPFAM" id="SSF52833">
    <property type="entry name" value="Thioredoxin-like"/>
    <property type="match status" value="1"/>
</dbReference>
<gene>
    <name evidence="3" type="ORF">Q4490_11775</name>
</gene>
<dbReference type="InterPro" id="IPR006504">
    <property type="entry name" value="Tscrpt_reg_Spx/MgsR"/>
</dbReference>
<accession>A0AAW7XII8</accession>
<dbReference type="InterPro" id="IPR036249">
    <property type="entry name" value="Thioredoxin-like_sf"/>
</dbReference>
<dbReference type="EMBL" id="JAUOPG010000007">
    <property type="protein sequence ID" value="MDO6454241.1"/>
    <property type="molecule type" value="Genomic_DNA"/>
</dbReference>
<comment type="caution">
    <text evidence="3">The sequence shown here is derived from an EMBL/GenBank/DDBJ whole genome shotgun (WGS) entry which is preliminary data.</text>
</comment>
<proteinExistence type="inferred from homology"/>
<evidence type="ECO:0000313" key="3">
    <source>
        <dbReference type="EMBL" id="MDO6454241.1"/>
    </source>
</evidence>
<evidence type="ECO:0000256" key="1">
    <source>
        <dbReference type="ARBA" id="ARBA00007198"/>
    </source>
</evidence>
<organism evidence="3 4">
    <name type="scientific">Neptunomonas phycophila</name>
    <dbReference type="NCBI Taxonomy" id="1572645"/>
    <lineage>
        <taxon>Bacteria</taxon>
        <taxon>Pseudomonadati</taxon>
        <taxon>Pseudomonadota</taxon>
        <taxon>Gammaproteobacteria</taxon>
        <taxon>Oceanospirillales</taxon>
        <taxon>Oceanospirillaceae</taxon>
        <taxon>Neptunomonas</taxon>
    </lineage>
</organism>
<dbReference type="NCBIfam" id="TIGR01617">
    <property type="entry name" value="arsC_related"/>
    <property type="match status" value="1"/>
</dbReference>
<evidence type="ECO:0000256" key="2">
    <source>
        <dbReference type="PROSITE-ProRule" id="PRU01282"/>
    </source>
</evidence>
<dbReference type="CDD" id="cd03035">
    <property type="entry name" value="ArsC_Yffb"/>
    <property type="match status" value="1"/>
</dbReference>
<dbReference type="RefSeq" id="WP_075173800.1">
    <property type="nucleotide sequence ID" value="NZ_CAXHZV010000007.1"/>
</dbReference>
<protein>
    <submittedName>
        <fullName evidence="3">ArsC family reductase</fullName>
    </submittedName>
</protein>
<dbReference type="Pfam" id="PF03960">
    <property type="entry name" value="ArsC"/>
    <property type="match status" value="1"/>
</dbReference>